<evidence type="ECO:0000256" key="1">
    <source>
        <dbReference type="SAM" id="SignalP"/>
    </source>
</evidence>
<gene>
    <name evidence="3" type="ORF">K3136_08270</name>
</gene>
<evidence type="ECO:0000313" key="4">
    <source>
        <dbReference type="Proteomes" id="UP000824321"/>
    </source>
</evidence>
<dbReference type="Proteomes" id="UP000824321">
    <property type="component" value="Chromosome"/>
</dbReference>
<dbReference type="RefSeq" id="WP_221429856.1">
    <property type="nucleotide sequence ID" value="NZ_CP081294.1"/>
</dbReference>
<keyword evidence="1" id="KW-0732">Signal</keyword>
<protein>
    <submittedName>
        <fullName evidence="3">Esterase-like activity of phytase family protein</fullName>
    </submittedName>
</protein>
<dbReference type="EMBL" id="CP081294">
    <property type="protein sequence ID" value="QZD94106.1"/>
    <property type="molecule type" value="Genomic_DNA"/>
</dbReference>
<accession>A0ABX8ZYL5</accession>
<dbReference type="InterPro" id="IPR027372">
    <property type="entry name" value="Phytase-like_dom"/>
</dbReference>
<evidence type="ECO:0000313" key="3">
    <source>
        <dbReference type="EMBL" id="QZD94106.1"/>
    </source>
</evidence>
<evidence type="ECO:0000259" key="2">
    <source>
        <dbReference type="Pfam" id="PF13449"/>
    </source>
</evidence>
<name>A0ABX8ZYL5_9SPHN</name>
<feature type="chain" id="PRO_5047074462" evidence="1">
    <location>
        <begin position="21"/>
        <end position="327"/>
    </location>
</feature>
<proteinExistence type="predicted"/>
<organism evidence="3 4">
    <name type="scientific">Qipengyuania gelatinilytica</name>
    <dbReference type="NCBI Taxonomy" id="2867231"/>
    <lineage>
        <taxon>Bacteria</taxon>
        <taxon>Pseudomonadati</taxon>
        <taxon>Pseudomonadota</taxon>
        <taxon>Alphaproteobacteria</taxon>
        <taxon>Sphingomonadales</taxon>
        <taxon>Erythrobacteraceae</taxon>
        <taxon>Qipengyuania</taxon>
    </lineage>
</organism>
<dbReference type="Pfam" id="PF13449">
    <property type="entry name" value="Phytase-like"/>
    <property type="match status" value="1"/>
</dbReference>
<feature type="domain" description="Phytase-like" evidence="2">
    <location>
        <begin position="62"/>
        <end position="301"/>
    </location>
</feature>
<sequence length="327" mass="36378">MKRILLACLLALTLAPGTFVRSEIPPPDYNSPVTIERIEIAPARSGPLVLDSSWELSSPNDHFGGYSALIAWKKDEFLAATDAGRLMHLPRPDRSSSEPRLDKFLNFERADKSHVDVESLTFDPRTGEVWAGLEWAQQIIRFAPGLQMRAQVRPDEMKDWGGNSGPESLVRLKDGRFVVIEERALADGLHEALLFPSDPTSGAKPTRFVFQGRAGYRPSDASLLPNGKMVVLLRGWRLGFPLDFPTMLVIADPAAIVKDEVLPSTVLARIDDPFPTENYEGLAVTDEGGSWALWLISDDNFASYQRTLLLKLVWDVSGDQARQKARR</sequence>
<feature type="signal peptide" evidence="1">
    <location>
        <begin position="1"/>
        <end position="20"/>
    </location>
</feature>
<keyword evidence="4" id="KW-1185">Reference proteome</keyword>
<reference evidence="3 4" key="1">
    <citation type="submission" date="2021-08" db="EMBL/GenBank/DDBJ databases">
        <title>Comparative Genomics Analysis of the Genus Qipengyuania Reveals Extensive Genetic Diversity and Metabolic Versatility, Including the Description of Fifteen Novel Species.</title>
        <authorList>
            <person name="Liu Y."/>
        </authorList>
    </citation>
    <scope>NUCLEOTIDE SEQUENCE [LARGE SCALE GENOMIC DNA]</scope>
    <source>
        <strain evidence="3 4">1NDH1</strain>
    </source>
</reference>